<dbReference type="EMBL" id="JAULJE010000013">
    <property type="protein sequence ID" value="KAK1335833.1"/>
    <property type="molecule type" value="Genomic_DNA"/>
</dbReference>
<feature type="transmembrane region" description="Helical" evidence="6">
    <location>
        <begin position="225"/>
        <end position="246"/>
    </location>
</feature>
<dbReference type="Proteomes" id="UP001177744">
    <property type="component" value="Unassembled WGS sequence"/>
</dbReference>
<accession>A0AA40LLC8</accession>
<keyword evidence="8" id="KW-1185">Reference proteome</keyword>
<feature type="transmembrane region" description="Helical" evidence="6">
    <location>
        <begin position="86"/>
        <end position="106"/>
    </location>
</feature>
<comment type="subcellular location">
    <subcellularLocation>
        <location evidence="1">Membrane</location>
        <topology evidence="1">Multi-pass membrane protein</topology>
    </subcellularLocation>
</comment>
<evidence type="ECO:0000256" key="5">
    <source>
        <dbReference type="ARBA" id="ARBA00023136"/>
    </source>
</evidence>
<organism evidence="7 8">
    <name type="scientific">Cnephaeus nilssonii</name>
    <name type="common">Northern bat</name>
    <name type="synonym">Eptesicus nilssonii</name>
    <dbReference type="NCBI Taxonomy" id="3371016"/>
    <lineage>
        <taxon>Eukaryota</taxon>
        <taxon>Metazoa</taxon>
        <taxon>Chordata</taxon>
        <taxon>Craniata</taxon>
        <taxon>Vertebrata</taxon>
        <taxon>Euteleostomi</taxon>
        <taxon>Mammalia</taxon>
        <taxon>Eutheria</taxon>
        <taxon>Laurasiatheria</taxon>
        <taxon>Chiroptera</taxon>
        <taxon>Yangochiroptera</taxon>
        <taxon>Vespertilionidae</taxon>
        <taxon>Cnephaeus</taxon>
    </lineage>
</organism>
<evidence type="ECO:0000313" key="8">
    <source>
        <dbReference type="Proteomes" id="UP001177744"/>
    </source>
</evidence>
<protein>
    <recommendedName>
        <fullName evidence="9">High affinity immunoglobulin epsilon receptor subunit beta</fullName>
    </recommendedName>
</protein>
<dbReference type="PANTHER" id="PTHR23320">
    <property type="entry name" value="MEMBRANE-SPANNING 4-DOMAINS SUBFAMILY A MS4A -RELATED"/>
    <property type="match status" value="1"/>
</dbReference>
<dbReference type="InterPro" id="IPR007237">
    <property type="entry name" value="CD20-like"/>
</dbReference>
<proteinExistence type="inferred from homology"/>
<dbReference type="AlphaFoldDB" id="A0AA40LLC8"/>
<dbReference type="InterPro" id="IPR030417">
    <property type="entry name" value="MS4A"/>
</dbReference>
<evidence type="ECO:0000256" key="3">
    <source>
        <dbReference type="ARBA" id="ARBA00022692"/>
    </source>
</evidence>
<name>A0AA40LLC8_CNENI</name>
<dbReference type="GO" id="GO:0032998">
    <property type="term" value="C:Fc-epsilon receptor I complex"/>
    <property type="evidence" value="ECO:0007669"/>
    <property type="project" value="TreeGrafter"/>
</dbReference>
<comment type="caution">
    <text evidence="7">The sequence shown here is derived from an EMBL/GenBank/DDBJ whole genome shotgun (WGS) entry which is preliminary data.</text>
</comment>
<evidence type="ECO:0000313" key="7">
    <source>
        <dbReference type="EMBL" id="KAK1335833.1"/>
    </source>
</evidence>
<comment type="similarity">
    <text evidence="2">Belongs to the MS4A family.</text>
</comment>
<feature type="transmembrane region" description="Helical" evidence="6">
    <location>
        <begin position="126"/>
        <end position="143"/>
    </location>
</feature>
<gene>
    <name evidence="7" type="ORF">QTO34_003631</name>
</gene>
<evidence type="ECO:0000256" key="2">
    <source>
        <dbReference type="ARBA" id="ARBA00009565"/>
    </source>
</evidence>
<dbReference type="GO" id="GO:0009897">
    <property type="term" value="C:external side of plasma membrane"/>
    <property type="evidence" value="ECO:0007669"/>
    <property type="project" value="TreeGrafter"/>
</dbReference>
<keyword evidence="5 6" id="KW-0472">Membrane</keyword>
<evidence type="ECO:0008006" key="9">
    <source>
        <dbReference type="Google" id="ProtNLM"/>
    </source>
</evidence>
<evidence type="ECO:0000256" key="1">
    <source>
        <dbReference type="ARBA" id="ARBA00004141"/>
    </source>
</evidence>
<dbReference type="Pfam" id="PF04103">
    <property type="entry name" value="CD20"/>
    <property type="match status" value="1"/>
</dbReference>
<keyword evidence="3 6" id="KW-0812">Transmembrane</keyword>
<evidence type="ECO:0000256" key="6">
    <source>
        <dbReference type="SAM" id="Phobius"/>
    </source>
</evidence>
<dbReference type="PANTHER" id="PTHR23320:SF66">
    <property type="entry name" value="HIGH AFFINITY IMMUNOGLOBULIN EPSILON RECEPTOR SUBUNIT BETA"/>
    <property type="match status" value="1"/>
</dbReference>
<keyword evidence="4 6" id="KW-1133">Transmembrane helix</keyword>
<reference evidence="7" key="1">
    <citation type="submission" date="2023-06" db="EMBL/GenBank/DDBJ databases">
        <title>Reference genome for the Northern bat (Eptesicus nilssonii), a most northern bat species.</title>
        <authorList>
            <person name="Laine V.N."/>
            <person name="Pulliainen A.T."/>
            <person name="Lilley T.M."/>
        </authorList>
    </citation>
    <scope>NUCLEOTIDE SEQUENCE</scope>
    <source>
        <strain evidence="7">BLF_Eptnil</strain>
        <tissue evidence="7">Kidney</tissue>
    </source>
</reference>
<feature type="transmembrane region" description="Helical" evidence="6">
    <location>
        <begin position="155"/>
        <end position="175"/>
    </location>
</feature>
<dbReference type="GO" id="GO:0007166">
    <property type="term" value="P:cell surface receptor signaling pathway"/>
    <property type="evidence" value="ECO:0007669"/>
    <property type="project" value="TreeGrafter"/>
</dbReference>
<sequence>MMHTDQGADAECRSCPLVFSVFPQWECRSVDQDEQLLLLREQPLAGPGVPEIELSEAPFRDSTLLEKAAPSPRQTWLTFLKRELEFLGVTQILIGFICLYFGTIVYSVFKISEFEKEFFSSFKTGYPFWGAVIFVISGFLSIMSEKKNAAYLVQGSLGANLVSGIAAGTGIFILVTNLKGSLAYIDVCQEASEDDFCITAFFSTFMHRDADDLSPSSPAQFCKELVAMILFLTILGFGAAVLLIVYRIGELFKENQIPEDRLYEELNIYSPIYSELEDRGETSPTDS</sequence>
<evidence type="ECO:0000256" key="4">
    <source>
        <dbReference type="ARBA" id="ARBA00022989"/>
    </source>
</evidence>